<dbReference type="Proteomes" id="UP001233271">
    <property type="component" value="Chromosome 6"/>
</dbReference>
<evidence type="ECO:0000313" key="3">
    <source>
        <dbReference type="Proteomes" id="UP001233271"/>
    </source>
</evidence>
<feature type="region of interest" description="Disordered" evidence="1">
    <location>
        <begin position="244"/>
        <end position="269"/>
    </location>
</feature>
<gene>
    <name evidence="2" type="ORF">CcaverHIS019_0605540</name>
</gene>
<feature type="compositionally biased region" description="Basic and acidic residues" evidence="1">
    <location>
        <begin position="103"/>
        <end position="118"/>
    </location>
</feature>
<sequence length="499" mass="55791">MLVPLVLRNIVLPYLRSGSHAGVAAAQQRRQAATSAVAAAAHAHARVEAVERDDVRWEPFCVGPRVQQVIPVHRRPPNKPPSEPPSRAVPLPQAEAPQPASKPEPEQPEQPREQEGSRRSQAGGEPHPTSKPPSSSLTSTSTSTQKAKTKRRPLPPRKPTDVDLSRVHIRHRAIVMPVPLRKLLDAKLFRAAVFSLLETPEWMGDEELVLAVVDRLEDKGALQLAHRLRRTLERGAAAGTDGRVRLWSDPVPKNRPRAPPDNRVPLVPRRAYPEPTEQGRRTHHWNLLLTQWLTVRHSIPYASPFPRQRPDGHTPAPARLRRLRDVLHTIDRLRATRGFVPDRVTANIVLKAYLSCLARGTVGEGRDAHPLPFRAGLRSEDLREVFRLIAASIEEGLDKGLVVHDEDEGKGKRKNKGKVPLADLDILEKFDAHVSYEAHVQPFTRMMGRAMARVGDHRGRAALEKWGETMRERIYKLQECEEAAGKAVGSKEAKRKGEE</sequence>
<accession>A0AA48QY95</accession>
<keyword evidence="3" id="KW-1185">Reference proteome</keyword>
<name>A0AA48QY95_9TREE</name>
<feature type="compositionally biased region" description="Low complexity" evidence="1">
    <location>
        <begin position="92"/>
        <end position="101"/>
    </location>
</feature>
<feature type="region of interest" description="Disordered" evidence="1">
    <location>
        <begin position="71"/>
        <end position="164"/>
    </location>
</feature>
<reference evidence="2" key="1">
    <citation type="journal article" date="2023" name="BMC Genomics">
        <title>Chromosome-level genome assemblies of Cutaneotrichosporon spp. (Trichosporonales, Basidiomycota) reveal imbalanced evolution between nucleotide sequences and chromosome synteny.</title>
        <authorList>
            <person name="Kobayashi Y."/>
            <person name="Kayamori A."/>
            <person name="Aoki K."/>
            <person name="Shiwa Y."/>
            <person name="Matsutani M."/>
            <person name="Fujita N."/>
            <person name="Sugita T."/>
            <person name="Iwasaki W."/>
            <person name="Tanaka N."/>
            <person name="Takashima M."/>
        </authorList>
    </citation>
    <scope>NUCLEOTIDE SEQUENCE</scope>
    <source>
        <strain evidence="2">HIS019</strain>
    </source>
</reference>
<evidence type="ECO:0000313" key="2">
    <source>
        <dbReference type="EMBL" id="BEI94095.1"/>
    </source>
</evidence>
<dbReference type="KEGG" id="ccac:CcaHIS019_0605540"/>
<dbReference type="AlphaFoldDB" id="A0AA48QY95"/>
<protein>
    <submittedName>
        <fullName evidence="2">Uncharacterized protein</fullName>
    </submittedName>
</protein>
<dbReference type="RefSeq" id="XP_060459360.1">
    <property type="nucleotide sequence ID" value="XM_060603025.1"/>
</dbReference>
<feature type="compositionally biased region" description="Low complexity" evidence="1">
    <location>
        <begin position="132"/>
        <end position="146"/>
    </location>
</feature>
<proteinExistence type="predicted"/>
<dbReference type="GeneID" id="85497965"/>
<dbReference type="EMBL" id="AP028217">
    <property type="protein sequence ID" value="BEI94095.1"/>
    <property type="molecule type" value="Genomic_DNA"/>
</dbReference>
<organism evidence="2 3">
    <name type="scientific">Cutaneotrichosporon cavernicola</name>
    <dbReference type="NCBI Taxonomy" id="279322"/>
    <lineage>
        <taxon>Eukaryota</taxon>
        <taxon>Fungi</taxon>
        <taxon>Dikarya</taxon>
        <taxon>Basidiomycota</taxon>
        <taxon>Agaricomycotina</taxon>
        <taxon>Tremellomycetes</taxon>
        <taxon>Trichosporonales</taxon>
        <taxon>Trichosporonaceae</taxon>
        <taxon>Cutaneotrichosporon</taxon>
    </lineage>
</organism>
<evidence type="ECO:0000256" key="1">
    <source>
        <dbReference type="SAM" id="MobiDB-lite"/>
    </source>
</evidence>